<evidence type="ECO:0000259" key="6">
    <source>
        <dbReference type="Pfam" id="PF00127"/>
    </source>
</evidence>
<proteinExistence type="predicted"/>
<reference evidence="7 8" key="1">
    <citation type="submission" date="2019-01" db="EMBL/GenBank/DDBJ databases">
        <title>Halorientalis sp. F13-25 a new haloarchaeum isolated from hypersaline water.</title>
        <authorList>
            <person name="Ana D.-V."/>
            <person name="Cristina S.-P."/>
            <person name="Antonio V."/>
        </authorList>
    </citation>
    <scope>NUCLEOTIDE SEQUENCE [LARGE SCALE GENOMIC DNA]</scope>
    <source>
        <strain evidence="7 8">F13-25</strain>
    </source>
</reference>
<keyword evidence="4" id="KW-0186">Copper</keyword>
<keyword evidence="8" id="KW-1185">Reference proteome</keyword>
<dbReference type="InterPro" id="IPR006311">
    <property type="entry name" value="TAT_signal"/>
</dbReference>
<dbReference type="Proteomes" id="UP000289691">
    <property type="component" value="Unassembled WGS sequence"/>
</dbReference>
<evidence type="ECO:0000313" key="8">
    <source>
        <dbReference type="Proteomes" id="UP000289691"/>
    </source>
</evidence>
<evidence type="ECO:0000313" key="7">
    <source>
        <dbReference type="EMBL" id="RXK46169.1"/>
    </source>
</evidence>
<evidence type="ECO:0000256" key="2">
    <source>
        <dbReference type="ARBA" id="ARBA00022723"/>
    </source>
</evidence>
<dbReference type="AlphaFoldDB" id="A0A498KR36"/>
<dbReference type="Pfam" id="PF00127">
    <property type="entry name" value="Copper-bind"/>
    <property type="match status" value="1"/>
</dbReference>
<dbReference type="PROSITE" id="PS51318">
    <property type="entry name" value="TAT"/>
    <property type="match status" value="1"/>
</dbReference>
<dbReference type="NCBIfam" id="TIGR03102">
    <property type="entry name" value="halo_cynanin"/>
    <property type="match status" value="1"/>
</dbReference>
<feature type="domain" description="Blue (type 1) copper" evidence="6">
    <location>
        <begin position="85"/>
        <end position="172"/>
    </location>
</feature>
<dbReference type="RefSeq" id="WP_129070854.1">
    <property type="nucleotide sequence ID" value="NZ_RDFA01000013.1"/>
</dbReference>
<dbReference type="Gene3D" id="2.60.40.420">
    <property type="entry name" value="Cupredoxins - blue copper proteins"/>
    <property type="match status" value="1"/>
</dbReference>
<dbReference type="InterPro" id="IPR017533">
    <property type="entry name" value="Halocyanin"/>
</dbReference>
<dbReference type="InterPro" id="IPR028871">
    <property type="entry name" value="BlueCu_1_BS"/>
</dbReference>
<dbReference type="InterPro" id="IPR008972">
    <property type="entry name" value="Cupredoxin"/>
</dbReference>
<sequence length="173" mass="18217">MQSPSTRRRFIQTAGLVGLTGAAGCLLTDQSDATATESGTGSPSDAGTAPEERPSLSDNLATWLSDANNFDGDAIKKTNTDTVTIQVGVKSGDRHLAFAPPVVAISTGTTVQWRWTGNGGGHDVVFVDADVRSSQIHADAGVYLEQTFETEGSYRFVCKPHKDFGQKGAVIVT</sequence>
<keyword evidence="1" id="KW-0813">Transport</keyword>
<protein>
    <submittedName>
        <fullName evidence="7">Halocyanin domain-containing protein</fullName>
    </submittedName>
</protein>
<gene>
    <name evidence="7" type="ORF">EAF64_20575</name>
</gene>
<keyword evidence="2" id="KW-0479">Metal-binding</keyword>
<evidence type="ECO:0000256" key="5">
    <source>
        <dbReference type="SAM" id="MobiDB-lite"/>
    </source>
</evidence>
<dbReference type="EMBL" id="RDFA01000013">
    <property type="protein sequence ID" value="RXK46169.1"/>
    <property type="molecule type" value="Genomic_DNA"/>
</dbReference>
<dbReference type="InterPro" id="IPR019546">
    <property type="entry name" value="TAT_signal_bac_arc"/>
</dbReference>
<evidence type="ECO:0000256" key="1">
    <source>
        <dbReference type="ARBA" id="ARBA00022448"/>
    </source>
</evidence>
<dbReference type="PROSITE" id="PS00196">
    <property type="entry name" value="COPPER_BLUE"/>
    <property type="match status" value="1"/>
</dbReference>
<dbReference type="CDD" id="cd04220">
    <property type="entry name" value="Halocyanin"/>
    <property type="match status" value="1"/>
</dbReference>
<comment type="caution">
    <text evidence="7">The sequence shown here is derived from an EMBL/GenBank/DDBJ whole genome shotgun (WGS) entry which is preliminary data.</text>
</comment>
<dbReference type="GO" id="GO:0009055">
    <property type="term" value="F:electron transfer activity"/>
    <property type="evidence" value="ECO:0007669"/>
    <property type="project" value="InterPro"/>
</dbReference>
<feature type="compositionally biased region" description="Polar residues" evidence="5">
    <location>
        <begin position="30"/>
        <end position="45"/>
    </location>
</feature>
<dbReference type="SUPFAM" id="SSF49503">
    <property type="entry name" value="Cupredoxins"/>
    <property type="match status" value="1"/>
</dbReference>
<feature type="region of interest" description="Disordered" evidence="5">
    <location>
        <begin position="30"/>
        <end position="55"/>
    </location>
</feature>
<dbReference type="PROSITE" id="PS51257">
    <property type="entry name" value="PROKAR_LIPOPROTEIN"/>
    <property type="match status" value="1"/>
</dbReference>
<organism evidence="7 8">
    <name type="scientific">Halorientalis pallida</name>
    <dbReference type="NCBI Taxonomy" id="2479928"/>
    <lineage>
        <taxon>Archaea</taxon>
        <taxon>Methanobacteriati</taxon>
        <taxon>Methanobacteriota</taxon>
        <taxon>Stenosarchaea group</taxon>
        <taxon>Halobacteria</taxon>
        <taxon>Halobacteriales</taxon>
        <taxon>Haloarculaceae</taxon>
        <taxon>Halorientalis</taxon>
    </lineage>
</organism>
<dbReference type="OrthoDB" id="11088at2157"/>
<dbReference type="NCBIfam" id="TIGR01409">
    <property type="entry name" value="TAT_signal_seq"/>
    <property type="match status" value="1"/>
</dbReference>
<evidence type="ECO:0000256" key="4">
    <source>
        <dbReference type="ARBA" id="ARBA00023008"/>
    </source>
</evidence>
<dbReference type="InterPro" id="IPR000923">
    <property type="entry name" value="BlueCu_1"/>
</dbReference>
<accession>A0A498KR36</accession>
<dbReference type="GO" id="GO:0005507">
    <property type="term" value="F:copper ion binding"/>
    <property type="evidence" value="ECO:0007669"/>
    <property type="project" value="InterPro"/>
</dbReference>
<keyword evidence="3" id="KW-0249">Electron transport</keyword>
<name>A0A498KR36_9EURY</name>
<evidence type="ECO:0000256" key="3">
    <source>
        <dbReference type="ARBA" id="ARBA00022982"/>
    </source>
</evidence>